<feature type="non-terminal residue" evidence="1">
    <location>
        <position position="384"/>
    </location>
</feature>
<dbReference type="RefSeq" id="XP_009165911.1">
    <property type="nucleotide sequence ID" value="XM_009167647.1"/>
</dbReference>
<organism evidence="1 2">
    <name type="scientific">Opisthorchis viverrini</name>
    <name type="common">Southeast Asian liver fluke</name>
    <dbReference type="NCBI Taxonomy" id="6198"/>
    <lineage>
        <taxon>Eukaryota</taxon>
        <taxon>Metazoa</taxon>
        <taxon>Spiralia</taxon>
        <taxon>Lophotrochozoa</taxon>
        <taxon>Platyhelminthes</taxon>
        <taxon>Trematoda</taxon>
        <taxon>Digenea</taxon>
        <taxon>Opisthorchiida</taxon>
        <taxon>Opisthorchiata</taxon>
        <taxon>Opisthorchiidae</taxon>
        <taxon>Opisthorchis</taxon>
    </lineage>
</organism>
<name>A0A075A448_OPIVI</name>
<evidence type="ECO:0000313" key="2">
    <source>
        <dbReference type="Proteomes" id="UP000054324"/>
    </source>
</evidence>
<proteinExistence type="predicted"/>
<dbReference type="CTD" id="20327349"/>
<keyword evidence="2" id="KW-1185">Reference proteome</keyword>
<gene>
    <name evidence="1" type="ORF">T265_13181</name>
</gene>
<dbReference type="AlphaFoldDB" id="A0A075A448"/>
<dbReference type="KEGG" id="ovi:T265_13181"/>
<evidence type="ECO:0000313" key="1">
    <source>
        <dbReference type="EMBL" id="KER30355.1"/>
    </source>
</evidence>
<accession>A0A075A448</accession>
<protein>
    <submittedName>
        <fullName evidence="1">Uncharacterized protein</fullName>
    </submittedName>
</protein>
<dbReference type="GeneID" id="20327349"/>
<reference evidence="1 2" key="1">
    <citation type="submission" date="2013-11" db="EMBL/GenBank/DDBJ databases">
        <title>Opisthorchis viverrini - life in the bile duct.</title>
        <authorList>
            <person name="Young N.D."/>
            <person name="Nagarajan N."/>
            <person name="Lin S.J."/>
            <person name="Korhonen P.K."/>
            <person name="Jex A.R."/>
            <person name="Hall R.S."/>
            <person name="Safavi-Hemami H."/>
            <person name="Kaewkong W."/>
            <person name="Bertrand D."/>
            <person name="Gao S."/>
            <person name="Seet Q."/>
            <person name="Wongkham S."/>
            <person name="Teh B.T."/>
            <person name="Wongkham C."/>
            <person name="Intapan P.M."/>
            <person name="Maleewong W."/>
            <person name="Yang X."/>
            <person name="Hu M."/>
            <person name="Wang Z."/>
            <person name="Hofmann A."/>
            <person name="Sternberg P.W."/>
            <person name="Tan P."/>
            <person name="Wang J."/>
            <person name="Gasser R.B."/>
        </authorList>
    </citation>
    <scope>NUCLEOTIDE SEQUENCE [LARGE SCALE GENOMIC DNA]</scope>
</reference>
<sequence>MRPFLVYAGQQDLVNVTTTYVLRIVSDGNEAHLEGYISVEERLINLTSPLYFLCAISNGTLDFAFTNPMWKSGLRECGTSDTKTFLTLIGELKPQSPGACSGINMTCYDGEGETGKVIFTGEVTGKFKCESSGAAMTVVGTGGHPQCLYTYSIPWTRQTSKAPYNAGSTLCGTTCLGTESLIKIWPCWRVGHRFLLVVPTTQLCPSSDLMKNECSCRPITKSCFTTCTLSVGFLQFKRKHCMLWGVLHGLEVTRALTEACLVESVRGAESSPPEIYIAVKTTWDSRRHVEYVASNFRVDKPIKTGTISQSGCVIELVSVTLLTTSVEMHVNSHIYSSCSKRPPPAGRKISRKSVSTNASERLLYTKFDCENVSQNESMVGVVDI</sequence>
<dbReference type="Proteomes" id="UP000054324">
    <property type="component" value="Unassembled WGS sequence"/>
</dbReference>
<dbReference type="OrthoDB" id="10574218at2759"/>
<dbReference type="EMBL" id="KL596662">
    <property type="protein sequence ID" value="KER30355.1"/>
    <property type="molecule type" value="Genomic_DNA"/>
</dbReference>